<evidence type="ECO:0000313" key="1">
    <source>
        <dbReference type="EMBL" id="CAI6371853.1"/>
    </source>
</evidence>
<name>A0AAV0XVR5_9HEMI</name>
<protein>
    <submittedName>
        <fullName evidence="1">Uncharacterized protein</fullName>
    </submittedName>
</protein>
<dbReference type="Proteomes" id="UP001160148">
    <property type="component" value="Unassembled WGS sequence"/>
</dbReference>
<accession>A0AAV0XVR5</accession>
<dbReference type="AlphaFoldDB" id="A0AAV0XVR5"/>
<gene>
    <name evidence="1" type="ORF">MEUPH1_LOCUS25802</name>
</gene>
<proteinExistence type="predicted"/>
<sequence>MALHVIIGVAHGVSSSKYIIMIDNFIISKDDGVELSEDYNYSERHTSLDSALLITGDSKRDHGFARFRLHPNSEKLGIIKVFL</sequence>
<organism evidence="1 2">
    <name type="scientific">Macrosiphum euphorbiae</name>
    <name type="common">potato aphid</name>
    <dbReference type="NCBI Taxonomy" id="13131"/>
    <lineage>
        <taxon>Eukaryota</taxon>
        <taxon>Metazoa</taxon>
        <taxon>Ecdysozoa</taxon>
        <taxon>Arthropoda</taxon>
        <taxon>Hexapoda</taxon>
        <taxon>Insecta</taxon>
        <taxon>Pterygota</taxon>
        <taxon>Neoptera</taxon>
        <taxon>Paraneoptera</taxon>
        <taxon>Hemiptera</taxon>
        <taxon>Sternorrhyncha</taxon>
        <taxon>Aphidomorpha</taxon>
        <taxon>Aphidoidea</taxon>
        <taxon>Aphididae</taxon>
        <taxon>Macrosiphini</taxon>
        <taxon>Macrosiphum</taxon>
    </lineage>
</organism>
<dbReference type="EMBL" id="CARXXK010001015">
    <property type="protein sequence ID" value="CAI6371853.1"/>
    <property type="molecule type" value="Genomic_DNA"/>
</dbReference>
<evidence type="ECO:0000313" key="2">
    <source>
        <dbReference type="Proteomes" id="UP001160148"/>
    </source>
</evidence>
<keyword evidence="2" id="KW-1185">Reference proteome</keyword>
<comment type="caution">
    <text evidence="1">The sequence shown here is derived from an EMBL/GenBank/DDBJ whole genome shotgun (WGS) entry which is preliminary data.</text>
</comment>
<reference evidence="1 2" key="1">
    <citation type="submission" date="2023-01" db="EMBL/GenBank/DDBJ databases">
        <authorList>
            <person name="Whitehead M."/>
        </authorList>
    </citation>
    <scope>NUCLEOTIDE SEQUENCE [LARGE SCALE GENOMIC DNA]</scope>
</reference>